<proteinExistence type="predicted"/>
<keyword evidence="3" id="KW-1185">Reference proteome</keyword>
<dbReference type="InterPro" id="IPR040636">
    <property type="entry name" value="PatG_C"/>
</dbReference>
<dbReference type="EMBL" id="SHKR01000018">
    <property type="protein sequence ID" value="RZU01697.1"/>
    <property type="molecule type" value="Genomic_DNA"/>
</dbReference>
<dbReference type="Pfam" id="PF18065">
    <property type="entry name" value="PatG_C"/>
    <property type="match status" value="1"/>
</dbReference>
<dbReference type="RefSeq" id="WP_157997254.1">
    <property type="nucleotide sequence ID" value="NZ_SHKR01000018.1"/>
</dbReference>
<reference evidence="2 3" key="1">
    <citation type="journal article" date="2015" name="Stand. Genomic Sci.">
        <title>Genomic Encyclopedia of Bacterial and Archaeal Type Strains, Phase III: the genomes of soil and plant-associated and newly described type strains.</title>
        <authorList>
            <person name="Whitman W.B."/>
            <person name="Woyke T."/>
            <person name="Klenk H.P."/>
            <person name="Zhou Y."/>
            <person name="Lilburn T.G."/>
            <person name="Beck B.J."/>
            <person name="De Vos P."/>
            <person name="Vandamme P."/>
            <person name="Eisen J.A."/>
            <person name="Garrity G."/>
            <person name="Hugenholtz P."/>
            <person name="Kyrpides N.C."/>
        </authorList>
    </citation>
    <scope>NUCLEOTIDE SEQUENCE [LARGE SCALE GENOMIC DNA]</scope>
    <source>
        <strain evidence="2 3">VKM Ac-2540</strain>
    </source>
</reference>
<gene>
    <name evidence="2" type="ORF">EV645_7793</name>
</gene>
<organism evidence="2 3">
    <name type="scientific">Kribbella rubisoli</name>
    <dbReference type="NCBI Taxonomy" id="3075929"/>
    <lineage>
        <taxon>Bacteria</taxon>
        <taxon>Bacillati</taxon>
        <taxon>Actinomycetota</taxon>
        <taxon>Actinomycetes</taxon>
        <taxon>Propionibacteriales</taxon>
        <taxon>Kribbellaceae</taxon>
        <taxon>Kribbella</taxon>
    </lineage>
</organism>
<dbReference type="OrthoDB" id="4174481at2"/>
<name>A0A4Q7VY75_9ACTN</name>
<dbReference type="Proteomes" id="UP000292027">
    <property type="component" value="Unassembled WGS sequence"/>
</dbReference>
<evidence type="ECO:0000313" key="2">
    <source>
        <dbReference type="EMBL" id="RZU01697.1"/>
    </source>
</evidence>
<accession>A0A4Q7VY75</accession>
<evidence type="ECO:0000313" key="3">
    <source>
        <dbReference type="Proteomes" id="UP000292027"/>
    </source>
</evidence>
<dbReference type="AlphaFoldDB" id="A0A4Q7VY75"/>
<evidence type="ECO:0000259" key="1">
    <source>
        <dbReference type="Pfam" id="PF18065"/>
    </source>
</evidence>
<comment type="caution">
    <text evidence="2">The sequence shown here is derived from an EMBL/GenBank/DDBJ whole genome shotgun (WGS) entry which is preliminary data.</text>
</comment>
<feature type="domain" description="PatG C-terminal" evidence="1">
    <location>
        <begin position="186"/>
        <end position="296"/>
    </location>
</feature>
<sequence length="299" mass="32777">MNSTEDGAENEANVGAASLLTASPGVAPLGRTPQPAVTRKPSFVYALGRVEPRFASLAIEKEFAQTMGRAETAGLTDRQALLSLLETPSNRHLIRQLCWVFTVEGIETYILVPGHPSDFDLLVDTVRPERSGDDVDVVVGVRGALAAPEKCNGLVVPVVAFTQIYSFDRDGLVAAIPRPDELDAERDEDFRSSAAEMFDRIMQIADNAGATDEHRAVNYLALRYPAIYAKATEAHASELSLSGIEARPSRLSGTTRDVVDVIFTFTSRRTDVADKYFVRVDVTEEFPFLVTKLSSYYDR</sequence>
<protein>
    <recommendedName>
        <fullName evidence="1">PatG C-terminal domain-containing protein</fullName>
    </recommendedName>
</protein>